<dbReference type="NCBIfam" id="TIGR01608">
    <property type="entry name" value="citD"/>
    <property type="match status" value="1"/>
</dbReference>
<protein>
    <recommendedName>
        <fullName evidence="4">Citrate lyase acyl carrier protein</fullName>
    </recommendedName>
    <alternativeName>
        <fullName evidence="4">Citrate lyase gamma chain</fullName>
    </alternativeName>
</protein>
<evidence type="ECO:0000256" key="5">
    <source>
        <dbReference type="PIRSR" id="PIRSR002736-50"/>
    </source>
</evidence>
<reference evidence="6 7" key="1">
    <citation type="submission" date="2016-05" db="EMBL/GenBank/DDBJ databases">
        <title>Microbial solvent formation.</title>
        <authorList>
            <person name="Poehlein A."/>
            <person name="Montoya Solano J.D."/>
            <person name="Flitsch S."/>
            <person name="Krabben P."/>
            <person name="Duerre P."/>
            <person name="Daniel R."/>
        </authorList>
    </citation>
    <scope>NUCLEOTIDE SEQUENCE [LARGE SCALE GENOMIC DNA]</scope>
    <source>
        <strain evidence="6 7">DSM 53</strain>
    </source>
</reference>
<dbReference type="HAMAP" id="MF_00805">
    <property type="entry name" value="CitD"/>
    <property type="match status" value="1"/>
</dbReference>
<dbReference type="EMBL" id="LZZI01000042">
    <property type="protein sequence ID" value="OOM61050.1"/>
    <property type="molecule type" value="Genomic_DNA"/>
</dbReference>
<dbReference type="AlphaFoldDB" id="A0A1S8S6E3"/>
<dbReference type="InterPro" id="IPR023439">
    <property type="entry name" value="Mal_deCO2ase/Cit_lyase_ACP"/>
</dbReference>
<accession>A0A1S8S6E3</accession>
<evidence type="ECO:0000256" key="1">
    <source>
        <dbReference type="ARBA" id="ARBA00004496"/>
    </source>
</evidence>
<comment type="subcellular location">
    <subcellularLocation>
        <location evidence="1 4">Cytoplasm</location>
    </subcellularLocation>
</comment>
<proteinExistence type="inferred from homology"/>
<dbReference type="InterPro" id="IPR006495">
    <property type="entry name" value="CitD"/>
</dbReference>
<keyword evidence="3 4" id="KW-0597">Phosphoprotein</keyword>
<organism evidence="6 7">
    <name type="scientific">Clostridium beijerinckii</name>
    <name type="common">Clostridium MP</name>
    <dbReference type="NCBI Taxonomy" id="1520"/>
    <lineage>
        <taxon>Bacteria</taxon>
        <taxon>Bacillati</taxon>
        <taxon>Bacillota</taxon>
        <taxon>Clostridia</taxon>
        <taxon>Eubacteriales</taxon>
        <taxon>Clostridiaceae</taxon>
        <taxon>Clostridium</taxon>
    </lineage>
</organism>
<comment type="caution">
    <text evidence="6">The sequence shown here is derived from an EMBL/GenBank/DDBJ whole genome shotgun (WGS) entry which is preliminary data.</text>
</comment>
<keyword evidence="6" id="KW-0456">Lyase</keyword>
<name>A0A1S8S6E3_CLOBE</name>
<keyword evidence="2 4" id="KW-0963">Cytoplasm</keyword>
<feature type="modified residue" description="O-(phosphoribosyl dephospho-coenzyme A)serine" evidence="4 5">
    <location>
        <position position="14"/>
    </location>
</feature>
<gene>
    <name evidence="4 6" type="primary">citD</name>
    <name evidence="6" type="ORF">CLBCK_25740</name>
</gene>
<dbReference type="NCBIfam" id="NF009726">
    <property type="entry name" value="PRK13253.1"/>
    <property type="match status" value="1"/>
</dbReference>
<dbReference type="GO" id="GO:0005737">
    <property type="term" value="C:cytoplasm"/>
    <property type="evidence" value="ECO:0007669"/>
    <property type="project" value="UniProtKB-SubCell"/>
</dbReference>
<dbReference type="Proteomes" id="UP000190973">
    <property type="component" value="Unassembled WGS sequence"/>
</dbReference>
<evidence type="ECO:0000256" key="3">
    <source>
        <dbReference type="ARBA" id="ARBA00022553"/>
    </source>
</evidence>
<dbReference type="RefSeq" id="WP_077839106.1">
    <property type="nucleotide sequence ID" value="NZ_JABTAE010000001.1"/>
</dbReference>
<comment type="subunit">
    <text evidence="4">Oligomer with a subunit composition of (alpha,beta,gamma)6.</text>
</comment>
<dbReference type="Pfam" id="PF06857">
    <property type="entry name" value="ACP"/>
    <property type="match status" value="1"/>
</dbReference>
<evidence type="ECO:0000256" key="2">
    <source>
        <dbReference type="ARBA" id="ARBA00022490"/>
    </source>
</evidence>
<evidence type="ECO:0000313" key="6">
    <source>
        <dbReference type="EMBL" id="OOM61050.1"/>
    </source>
</evidence>
<evidence type="ECO:0000256" key="4">
    <source>
        <dbReference type="HAMAP-Rule" id="MF_00805"/>
    </source>
</evidence>
<dbReference type="PIRSF" id="PIRSF002736">
    <property type="entry name" value="Citrt_lyas_gamma"/>
    <property type="match status" value="1"/>
</dbReference>
<evidence type="ECO:0000313" key="7">
    <source>
        <dbReference type="Proteomes" id="UP000190973"/>
    </source>
</evidence>
<sequence>MEIKNTAMAGTLESSDITIVIEPNPEKEVYIKLQSSVEKQFGEQIKNVIIDTLKELKVDSAIVSANDKGALDCVIRSRVQTAALRAAEETNFKWGGEK</sequence>
<dbReference type="GO" id="GO:0016829">
    <property type="term" value="F:lyase activity"/>
    <property type="evidence" value="ECO:0007669"/>
    <property type="project" value="UniProtKB-KW"/>
</dbReference>
<comment type="similarity">
    <text evidence="4">Belongs to the CitD family.</text>
</comment>
<comment type="function">
    <text evidence="4">Covalent carrier of the coenzyme of citrate lyase.</text>
</comment>